<dbReference type="NCBIfam" id="NF003717">
    <property type="entry name" value="PRK05327.1"/>
    <property type="match status" value="1"/>
</dbReference>
<feature type="region of interest" description="Disordered" evidence="8">
    <location>
        <begin position="15"/>
        <end position="40"/>
    </location>
</feature>
<evidence type="ECO:0000256" key="4">
    <source>
        <dbReference type="ARBA" id="ARBA00022980"/>
    </source>
</evidence>
<evidence type="ECO:0000256" key="2">
    <source>
        <dbReference type="ARBA" id="ARBA00022730"/>
    </source>
</evidence>
<proteinExistence type="inferred from homology"/>
<evidence type="ECO:0000256" key="5">
    <source>
        <dbReference type="ARBA" id="ARBA00023274"/>
    </source>
</evidence>
<dbReference type="RefSeq" id="WP_123785119.1">
    <property type="nucleotide sequence ID" value="NZ_CP019633.1"/>
</dbReference>
<dbReference type="STRING" id="1940790.L21SP3_00580"/>
<evidence type="ECO:0000313" key="12">
    <source>
        <dbReference type="Proteomes" id="UP000188273"/>
    </source>
</evidence>
<reference evidence="12" key="1">
    <citation type="submission" date="2017-02" db="EMBL/GenBank/DDBJ databases">
        <title>Comparative genomics and description of representatives of a novel lineage of planctomycetes thriving in anoxic sediments.</title>
        <authorList>
            <person name="Spring S."/>
            <person name="Bunk B."/>
            <person name="Sproer C."/>
            <person name="Klenk H.-P."/>
        </authorList>
    </citation>
    <scope>NUCLEOTIDE SEQUENCE [LARGE SCALE GENOMIC DNA]</scope>
    <source>
        <strain evidence="12">L21-RPul-D3</strain>
    </source>
</reference>
<dbReference type="Pfam" id="PF01479">
    <property type="entry name" value="S4"/>
    <property type="match status" value="1"/>
</dbReference>
<dbReference type="PANTHER" id="PTHR11831:SF4">
    <property type="entry name" value="SMALL RIBOSOMAL SUBUNIT PROTEIN US4M"/>
    <property type="match status" value="1"/>
</dbReference>
<accession>A0A1Q2HN58</accession>
<comment type="function">
    <text evidence="7">One of the primary rRNA binding proteins, it binds directly to 16S rRNA where it nucleates assembly of the body of the 30S subunit.</text>
</comment>
<dbReference type="GO" id="GO:0019843">
    <property type="term" value="F:rRNA binding"/>
    <property type="evidence" value="ECO:0007669"/>
    <property type="project" value="UniProtKB-UniRule"/>
</dbReference>
<organism evidence="11 12">
    <name type="scientific">Sedimentisphaera cyanobacteriorum</name>
    <dbReference type="NCBI Taxonomy" id="1940790"/>
    <lineage>
        <taxon>Bacteria</taxon>
        <taxon>Pseudomonadati</taxon>
        <taxon>Planctomycetota</taxon>
        <taxon>Phycisphaerae</taxon>
        <taxon>Sedimentisphaerales</taxon>
        <taxon>Sedimentisphaeraceae</taxon>
        <taxon>Sedimentisphaera</taxon>
    </lineage>
</organism>
<dbReference type="GO" id="GO:0006412">
    <property type="term" value="P:translation"/>
    <property type="evidence" value="ECO:0007669"/>
    <property type="project" value="UniProtKB-UniRule"/>
</dbReference>
<protein>
    <recommendedName>
        <fullName evidence="6 7">Small ribosomal subunit protein uS4</fullName>
    </recommendedName>
</protein>
<dbReference type="NCBIfam" id="TIGR01017">
    <property type="entry name" value="rpsD_bact"/>
    <property type="match status" value="1"/>
</dbReference>
<comment type="function">
    <text evidence="7">With S5 and S12 plays an important role in translational accuracy.</text>
</comment>
<dbReference type="Proteomes" id="UP000188273">
    <property type="component" value="Chromosome"/>
</dbReference>
<dbReference type="InterPro" id="IPR002942">
    <property type="entry name" value="S4_RNA-bd"/>
</dbReference>
<dbReference type="Pfam" id="PF00163">
    <property type="entry name" value="Ribosomal_S4"/>
    <property type="match status" value="1"/>
</dbReference>
<dbReference type="Gene3D" id="3.10.290.10">
    <property type="entry name" value="RNA-binding S4 domain"/>
    <property type="match status" value="1"/>
</dbReference>
<dbReference type="EMBL" id="CP019633">
    <property type="protein sequence ID" value="AQQ08790.1"/>
    <property type="molecule type" value="Genomic_DNA"/>
</dbReference>
<sequence>MGNYTEPKVKLSRALGVPVAETPKHVSPKKTNRPGAHGYRRQKPTLYGVQLKEKQKIAYYYNIKNNQLRRYMKLAESSKDASDKVFQTLLETRLDNVVRRLRWARTIWQARQMVSHAHFKLNGRRVDIPSVRVKPGDVIEVKERSKKFVQQAAEEAGSLGLSVPEWIASDTSNMKASITRLPEFDEVRLPFDVDFSKIIEFYTL</sequence>
<evidence type="ECO:0000256" key="6">
    <source>
        <dbReference type="ARBA" id="ARBA00035254"/>
    </source>
</evidence>
<dbReference type="InterPro" id="IPR022801">
    <property type="entry name" value="Ribosomal_uS4"/>
</dbReference>
<dbReference type="GO" id="GO:0003735">
    <property type="term" value="F:structural constituent of ribosome"/>
    <property type="evidence" value="ECO:0007669"/>
    <property type="project" value="InterPro"/>
</dbReference>
<dbReference type="SMART" id="SM00363">
    <property type="entry name" value="S4"/>
    <property type="match status" value="1"/>
</dbReference>
<evidence type="ECO:0000256" key="3">
    <source>
        <dbReference type="ARBA" id="ARBA00022884"/>
    </source>
</evidence>
<keyword evidence="2 7" id="KW-0699">rRNA-binding</keyword>
<evidence type="ECO:0000256" key="8">
    <source>
        <dbReference type="SAM" id="MobiDB-lite"/>
    </source>
</evidence>
<dbReference type="HAMAP" id="MF_01306_B">
    <property type="entry name" value="Ribosomal_uS4_B"/>
    <property type="match status" value="1"/>
</dbReference>
<dbReference type="InterPro" id="IPR001912">
    <property type="entry name" value="Ribosomal_uS4_N"/>
</dbReference>
<gene>
    <name evidence="7 11" type="primary">rpsD</name>
    <name evidence="11" type="ORF">L21SP3_00580</name>
</gene>
<keyword evidence="3 7" id="KW-0694">RNA-binding</keyword>
<comment type="subunit">
    <text evidence="7">Part of the 30S ribosomal subunit. Contacts protein S5. The interaction surface between S4 and S5 is involved in control of translational fidelity.</text>
</comment>
<dbReference type="InterPro" id="IPR005709">
    <property type="entry name" value="Ribosomal_uS4_bac-type"/>
</dbReference>
<evidence type="ECO:0000313" key="11">
    <source>
        <dbReference type="EMBL" id="AQQ08790.1"/>
    </source>
</evidence>
<evidence type="ECO:0000256" key="1">
    <source>
        <dbReference type="ARBA" id="ARBA00007465"/>
    </source>
</evidence>
<dbReference type="FunFam" id="3.10.290.10:FF:000001">
    <property type="entry name" value="30S ribosomal protein S4"/>
    <property type="match status" value="1"/>
</dbReference>
<evidence type="ECO:0000259" key="9">
    <source>
        <dbReference type="SMART" id="SM00363"/>
    </source>
</evidence>
<dbReference type="GO" id="GO:0042274">
    <property type="term" value="P:ribosomal small subunit biogenesis"/>
    <property type="evidence" value="ECO:0007669"/>
    <property type="project" value="TreeGrafter"/>
</dbReference>
<feature type="domain" description="RNA-binding S4" evidence="9">
    <location>
        <begin position="92"/>
        <end position="154"/>
    </location>
</feature>
<dbReference type="GO" id="GO:0015935">
    <property type="term" value="C:small ribosomal subunit"/>
    <property type="evidence" value="ECO:0007669"/>
    <property type="project" value="InterPro"/>
</dbReference>
<evidence type="ECO:0000259" key="10">
    <source>
        <dbReference type="SMART" id="SM01390"/>
    </source>
</evidence>
<keyword evidence="12" id="KW-1185">Reference proteome</keyword>
<dbReference type="SUPFAM" id="SSF55174">
    <property type="entry name" value="Alpha-L RNA-binding motif"/>
    <property type="match status" value="1"/>
</dbReference>
<dbReference type="PANTHER" id="PTHR11831">
    <property type="entry name" value="30S 40S RIBOSOMAL PROTEIN"/>
    <property type="match status" value="1"/>
</dbReference>
<name>A0A1Q2HN58_9BACT</name>
<comment type="similarity">
    <text evidence="1 7">Belongs to the universal ribosomal protein uS4 family.</text>
</comment>
<evidence type="ECO:0000256" key="7">
    <source>
        <dbReference type="HAMAP-Rule" id="MF_01306"/>
    </source>
</evidence>
<dbReference type="PROSITE" id="PS50889">
    <property type="entry name" value="S4"/>
    <property type="match status" value="1"/>
</dbReference>
<dbReference type="CDD" id="cd00165">
    <property type="entry name" value="S4"/>
    <property type="match status" value="1"/>
</dbReference>
<dbReference type="InterPro" id="IPR036986">
    <property type="entry name" value="S4_RNA-bd_sf"/>
</dbReference>
<feature type="domain" description="Small ribosomal subunit protein uS4 N-terminal" evidence="10">
    <location>
        <begin position="3"/>
        <end position="91"/>
    </location>
</feature>
<keyword evidence="4 7" id="KW-0689">Ribosomal protein</keyword>
<feature type="compositionally biased region" description="Basic residues" evidence="8">
    <location>
        <begin position="26"/>
        <end position="40"/>
    </location>
</feature>
<dbReference type="Gene3D" id="1.10.1050.10">
    <property type="entry name" value="Ribosomal Protein S4 Delta 41, Chain A, domain 1"/>
    <property type="match status" value="1"/>
</dbReference>
<dbReference type="AlphaFoldDB" id="A0A1Q2HN58"/>
<keyword evidence="5 7" id="KW-0687">Ribonucleoprotein</keyword>
<dbReference type="OrthoDB" id="9803672at2"/>
<dbReference type="KEGG" id="pbu:L21SP3_00580"/>
<dbReference type="SMART" id="SM01390">
    <property type="entry name" value="Ribosomal_S4"/>
    <property type="match status" value="1"/>
</dbReference>